<evidence type="ECO:0000256" key="1">
    <source>
        <dbReference type="SAM" id="MobiDB-lite"/>
    </source>
</evidence>
<gene>
    <name evidence="2" type="ORF">METZ01_LOCUS402386</name>
</gene>
<evidence type="ECO:0000313" key="2">
    <source>
        <dbReference type="EMBL" id="SVD49532.1"/>
    </source>
</evidence>
<organism evidence="2">
    <name type="scientific">marine metagenome</name>
    <dbReference type="NCBI Taxonomy" id="408172"/>
    <lineage>
        <taxon>unclassified sequences</taxon>
        <taxon>metagenomes</taxon>
        <taxon>ecological metagenomes</taxon>
    </lineage>
</organism>
<feature type="compositionally biased region" description="Basic residues" evidence="1">
    <location>
        <begin position="1"/>
        <end position="11"/>
    </location>
</feature>
<accession>A0A382VSQ2</accession>
<dbReference type="AlphaFoldDB" id="A0A382VSQ2"/>
<protein>
    <submittedName>
        <fullName evidence="2">Uncharacterized protein</fullName>
    </submittedName>
</protein>
<name>A0A382VSQ2_9ZZZZ</name>
<dbReference type="EMBL" id="UINC01154317">
    <property type="protein sequence ID" value="SVD49532.1"/>
    <property type="molecule type" value="Genomic_DNA"/>
</dbReference>
<feature type="region of interest" description="Disordered" evidence="1">
    <location>
        <begin position="1"/>
        <end position="27"/>
    </location>
</feature>
<sequence>MKRKKQLHPKLIRNCGVEGNSDLKGKK</sequence>
<reference evidence="2" key="1">
    <citation type="submission" date="2018-05" db="EMBL/GenBank/DDBJ databases">
        <authorList>
            <person name="Lanie J.A."/>
            <person name="Ng W.-L."/>
            <person name="Kazmierczak K.M."/>
            <person name="Andrzejewski T.M."/>
            <person name="Davidsen T.M."/>
            <person name="Wayne K.J."/>
            <person name="Tettelin H."/>
            <person name="Glass J.I."/>
            <person name="Rusch D."/>
            <person name="Podicherti R."/>
            <person name="Tsui H.-C.T."/>
            <person name="Winkler M.E."/>
        </authorList>
    </citation>
    <scope>NUCLEOTIDE SEQUENCE</scope>
</reference>
<proteinExistence type="predicted"/>